<dbReference type="EMBL" id="JAATJS010000001">
    <property type="protein sequence ID" value="NIX75416.1"/>
    <property type="molecule type" value="Genomic_DNA"/>
</dbReference>
<reference evidence="3 4" key="1">
    <citation type="submission" date="2020-03" db="EMBL/GenBank/DDBJ databases">
        <title>The genome sequence of Microvirga sp. c23x22.</title>
        <authorList>
            <person name="Zhang X."/>
        </authorList>
    </citation>
    <scope>NUCLEOTIDE SEQUENCE [LARGE SCALE GENOMIC DNA]</scope>
    <source>
        <strain evidence="4">c23x22</strain>
    </source>
</reference>
<dbReference type="Gene3D" id="3.30.420.10">
    <property type="entry name" value="Ribonuclease H-like superfamily/Ribonuclease H"/>
    <property type="match status" value="1"/>
</dbReference>
<evidence type="ECO:0000313" key="3">
    <source>
        <dbReference type="EMBL" id="NIX75416.1"/>
    </source>
</evidence>
<keyword evidence="4" id="KW-1185">Reference proteome</keyword>
<evidence type="ECO:0000259" key="1">
    <source>
        <dbReference type="PROSITE" id="PS50994"/>
    </source>
</evidence>
<organism evidence="3 4">
    <name type="scientific">Microvirga terricola</name>
    <dbReference type="NCBI Taxonomy" id="2719797"/>
    <lineage>
        <taxon>Bacteria</taxon>
        <taxon>Pseudomonadati</taxon>
        <taxon>Pseudomonadota</taxon>
        <taxon>Alphaproteobacteria</taxon>
        <taxon>Hyphomicrobiales</taxon>
        <taxon>Methylobacteriaceae</taxon>
        <taxon>Microvirga</taxon>
    </lineage>
</organism>
<evidence type="ECO:0008006" key="5">
    <source>
        <dbReference type="Google" id="ProtNLM"/>
    </source>
</evidence>
<dbReference type="InterPro" id="IPR036397">
    <property type="entry name" value="RNaseH_sf"/>
</dbReference>
<dbReference type="Pfam" id="PF02316">
    <property type="entry name" value="HTH_Tnp_Mu_1"/>
    <property type="match status" value="1"/>
</dbReference>
<dbReference type="SUPFAM" id="SSF53098">
    <property type="entry name" value="Ribonuclease H-like"/>
    <property type="match status" value="1"/>
</dbReference>
<feature type="domain" description="HTH Mu-type" evidence="2">
    <location>
        <begin position="4"/>
        <end position="83"/>
    </location>
</feature>
<dbReference type="InterPro" id="IPR015378">
    <property type="entry name" value="Transposase-like_Mu_C"/>
</dbReference>
<dbReference type="InterPro" id="IPR004189">
    <property type="entry name" value="Phage_Mu_transposase"/>
</dbReference>
<dbReference type="RefSeq" id="WP_167671302.1">
    <property type="nucleotide sequence ID" value="NZ_JAATJS010000001.1"/>
</dbReference>
<dbReference type="Pfam" id="PF02914">
    <property type="entry name" value="DDE_2"/>
    <property type="match status" value="1"/>
</dbReference>
<dbReference type="Pfam" id="PF09299">
    <property type="entry name" value="Mu-transpos_C"/>
    <property type="match status" value="1"/>
</dbReference>
<evidence type="ECO:0000259" key="2">
    <source>
        <dbReference type="PROSITE" id="PS51702"/>
    </source>
</evidence>
<dbReference type="PROSITE" id="PS50994">
    <property type="entry name" value="INTEGRASE"/>
    <property type="match status" value="1"/>
</dbReference>
<dbReference type="InterPro" id="IPR036388">
    <property type="entry name" value="WH-like_DNA-bd_sf"/>
</dbReference>
<accession>A0ABX0V876</accession>
<dbReference type="InterPro" id="IPR003314">
    <property type="entry name" value="Mu-type_HTH"/>
</dbReference>
<dbReference type="SUPFAM" id="SSF50610">
    <property type="entry name" value="mu transposase, C-terminal domain"/>
    <property type="match status" value="1"/>
</dbReference>
<dbReference type="InterPro" id="IPR015126">
    <property type="entry name" value="Mu_I-gamma"/>
</dbReference>
<dbReference type="Gene3D" id="1.10.10.10">
    <property type="entry name" value="Winged helix-like DNA-binding domain superfamily/Winged helix DNA-binding domain"/>
    <property type="match status" value="1"/>
</dbReference>
<dbReference type="Gene3D" id="1.10.10.60">
    <property type="entry name" value="Homeodomain-like"/>
    <property type="match status" value="2"/>
</dbReference>
<comment type="caution">
    <text evidence="3">The sequence shown here is derived from an EMBL/GenBank/DDBJ whole genome shotgun (WGS) entry which is preliminary data.</text>
</comment>
<proteinExistence type="predicted"/>
<dbReference type="Pfam" id="PF09039">
    <property type="entry name" value="HTH_Tnp_Mu_2"/>
    <property type="match status" value="1"/>
</dbReference>
<gene>
    <name evidence="3" type="ORF">HB375_02160</name>
</gene>
<protein>
    <recommendedName>
        <fullName evidence="5">Mu DNA-binding domain-containing protein</fullName>
    </recommendedName>
</protein>
<evidence type="ECO:0000313" key="4">
    <source>
        <dbReference type="Proteomes" id="UP000707352"/>
    </source>
</evidence>
<dbReference type="InterPro" id="IPR009004">
    <property type="entry name" value="Transposase_Mu_C"/>
</dbReference>
<dbReference type="SUPFAM" id="SSF46955">
    <property type="entry name" value="Putative DNA-binding domain"/>
    <property type="match status" value="1"/>
</dbReference>
<dbReference type="InterPro" id="IPR001584">
    <property type="entry name" value="Integrase_cat-core"/>
</dbReference>
<sequence>MSMRFYTPAELASMSLPGLPGTERGVQLLADRENWRQDKLAWPANLNGLWRRREGRGGGFEYAAGILPLRAQTALSLKEKRERGEDERKVVKSDLAREDVWRSFESMPEKKKAEARRRLEALDAVNDMERAGTKRDVAMMLIANSINVSLRTLYGWSALVAGRPRADWLPYLAPRHAGRQAEVECSAEAWDVIKADYLRPERPAFADCYRRLKTIAAEKGWTIPAERTLQRRMDAMPRAVIVLAREGQEALKRLYPAQQRDRSGFHALEAVNADGHKFDVFVKWPDGTIGRPVLTAFQDLYSGLMLAWRIERTECKEAVLLAFGDLVETYGIPDACWLDNGRNFASKWLTGGTANRYRFKVRDDEPAGVMTTLGVEVHWTTPYSGQSKPIERAFRDFSQSIAKDPRLAGAWTGNTVANKPSNYGSNAIPIELFEKVIAEGIAEHNARPGRRSQVCNGRSFMDAFQANYAQSPIRKATAEQRRLWLLAAEGVSVRSQDATIHLLGNRFWCEALVNIAGGKVVARFDPDALHDGIHVYRLDGSYVAHAPCIEAAGFASTADARIHAQARKAWMKGQAQILAAETKLGIDGVAALLPTLPEQDPAPLPVPNVVRPLFGNLAVKATPVEDISPDETLAAFSRSVLRLVQSQEAD</sequence>
<dbReference type="Proteomes" id="UP000707352">
    <property type="component" value="Unassembled WGS sequence"/>
</dbReference>
<dbReference type="InterPro" id="IPR009061">
    <property type="entry name" value="DNA-bd_dom_put_sf"/>
</dbReference>
<dbReference type="SUPFAM" id="SSF46689">
    <property type="entry name" value="Homeodomain-like"/>
    <property type="match status" value="2"/>
</dbReference>
<dbReference type="Gene3D" id="2.30.30.130">
    <property type="entry name" value="Transposase, Mu, C-terminal"/>
    <property type="match status" value="1"/>
</dbReference>
<name>A0ABX0V876_9HYPH</name>
<dbReference type="InterPro" id="IPR012337">
    <property type="entry name" value="RNaseH-like_sf"/>
</dbReference>
<feature type="domain" description="Integrase catalytic" evidence="1">
    <location>
        <begin position="252"/>
        <end position="468"/>
    </location>
</feature>
<dbReference type="PROSITE" id="PS51702">
    <property type="entry name" value="HTH_MU"/>
    <property type="match status" value="1"/>
</dbReference>
<dbReference type="InterPro" id="IPR009057">
    <property type="entry name" value="Homeodomain-like_sf"/>
</dbReference>